<feature type="transmembrane region" description="Helical" evidence="8">
    <location>
        <begin position="307"/>
        <end position="330"/>
    </location>
</feature>
<organism evidence="10 11">
    <name type="scientific">Pseudochelatococcus contaminans</name>
    <dbReference type="NCBI Taxonomy" id="1538103"/>
    <lineage>
        <taxon>Bacteria</taxon>
        <taxon>Pseudomonadati</taxon>
        <taxon>Pseudomonadota</taxon>
        <taxon>Alphaproteobacteria</taxon>
        <taxon>Hyphomicrobiales</taxon>
        <taxon>Chelatococcaceae</taxon>
        <taxon>Pseudochelatococcus</taxon>
    </lineage>
</organism>
<dbReference type="PANTHER" id="PTHR23502:SF132">
    <property type="entry name" value="POLYAMINE TRANSPORTER 2-RELATED"/>
    <property type="match status" value="1"/>
</dbReference>
<feature type="transmembrane region" description="Helical" evidence="8">
    <location>
        <begin position="283"/>
        <end position="301"/>
    </location>
</feature>
<protein>
    <recommendedName>
        <fullName evidence="8">Bcr/CflA family efflux transporter</fullName>
    </recommendedName>
</protein>
<dbReference type="InterPro" id="IPR005829">
    <property type="entry name" value="Sugar_transporter_CS"/>
</dbReference>
<dbReference type="GO" id="GO:0005886">
    <property type="term" value="C:plasma membrane"/>
    <property type="evidence" value="ECO:0007669"/>
    <property type="project" value="UniProtKB-SubCell"/>
</dbReference>
<dbReference type="InterPro" id="IPR004812">
    <property type="entry name" value="Efflux_drug-R_Bcr/CmlA"/>
</dbReference>
<evidence type="ECO:0000256" key="1">
    <source>
        <dbReference type="ARBA" id="ARBA00004651"/>
    </source>
</evidence>
<evidence type="ECO:0000256" key="6">
    <source>
        <dbReference type="ARBA" id="ARBA00022989"/>
    </source>
</evidence>
<comment type="subcellular location">
    <subcellularLocation>
        <location evidence="8">Cell inner membrane</location>
        <topology evidence="8">Multi-pass membrane protein</topology>
    </subcellularLocation>
    <subcellularLocation>
        <location evidence="1">Cell membrane</location>
        <topology evidence="1">Multi-pass membrane protein</topology>
    </subcellularLocation>
</comment>
<feature type="transmembrane region" description="Helical" evidence="8">
    <location>
        <begin position="368"/>
        <end position="389"/>
    </location>
</feature>
<keyword evidence="3 8" id="KW-0813">Transport</keyword>
<keyword evidence="4" id="KW-1003">Cell membrane</keyword>
<feature type="transmembrane region" description="Helical" evidence="8">
    <location>
        <begin position="44"/>
        <end position="62"/>
    </location>
</feature>
<feature type="transmembrane region" description="Helical" evidence="8">
    <location>
        <begin position="132"/>
        <end position="157"/>
    </location>
</feature>
<keyword evidence="5 8" id="KW-0812">Transmembrane</keyword>
<evidence type="ECO:0000256" key="8">
    <source>
        <dbReference type="RuleBase" id="RU365088"/>
    </source>
</evidence>
<dbReference type="NCBIfam" id="TIGR00710">
    <property type="entry name" value="efflux_Bcr_CflA"/>
    <property type="match status" value="1"/>
</dbReference>
<evidence type="ECO:0000313" key="11">
    <source>
        <dbReference type="Proteomes" id="UP000537592"/>
    </source>
</evidence>
<accession>A0A7W5Z5I0</accession>
<dbReference type="InterPro" id="IPR020846">
    <property type="entry name" value="MFS_dom"/>
</dbReference>
<dbReference type="RefSeq" id="WP_183753504.1">
    <property type="nucleotide sequence ID" value="NZ_JACICC010000006.1"/>
</dbReference>
<feature type="transmembrane region" description="Helical" evidence="8">
    <location>
        <begin position="238"/>
        <end position="262"/>
    </location>
</feature>
<reference evidence="10 11" key="1">
    <citation type="submission" date="2020-08" db="EMBL/GenBank/DDBJ databases">
        <title>Genomic Encyclopedia of Type Strains, Phase IV (KMG-IV): sequencing the most valuable type-strain genomes for metagenomic binning, comparative biology and taxonomic classification.</title>
        <authorList>
            <person name="Goeker M."/>
        </authorList>
    </citation>
    <scope>NUCLEOTIDE SEQUENCE [LARGE SCALE GENOMIC DNA]</scope>
    <source>
        <strain evidence="10 11">DSM 28760</strain>
    </source>
</reference>
<dbReference type="PANTHER" id="PTHR23502">
    <property type="entry name" value="MAJOR FACILITATOR SUPERFAMILY"/>
    <property type="match status" value="1"/>
</dbReference>
<dbReference type="Proteomes" id="UP000537592">
    <property type="component" value="Unassembled WGS sequence"/>
</dbReference>
<evidence type="ECO:0000256" key="5">
    <source>
        <dbReference type="ARBA" id="ARBA00022692"/>
    </source>
</evidence>
<keyword evidence="11" id="KW-1185">Reference proteome</keyword>
<comment type="caution">
    <text evidence="8">Lacks conserved residue(s) required for the propagation of feature annotation.</text>
</comment>
<dbReference type="InterPro" id="IPR036259">
    <property type="entry name" value="MFS_trans_sf"/>
</dbReference>
<feature type="transmembrane region" description="Helical" evidence="8">
    <location>
        <begin position="163"/>
        <end position="182"/>
    </location>
</feature>
<keyword evidence="8" id="KW-0997">Cell inner membrane</keyword>
<feature type="transmembrane region" description="Helical" evidence="8">
    <location>
        <begin position="342"/>
        <end position="362"/>
    </location>
</feature>
<dbReference type="Pfam" id="PF07690">
    <property type="entry name" value="MFS_1"/>
    <property type="match status" value="1"/>
</dbReference>
<dbReference type="InterPro" id="IPR011701">
    <property type="entry name" value="MFS"/>
</dbReference>
<dbReference type="CDD" id="cd17320">
    <property type="entry name" value="MFS_MdfA_MDR_like"/>
    <property type="match status" value="1"/>
</dbReference>
<dbReference type="GO" id="GO:0042910">
    <property type="term" value="F:xenobiotic transmembrane transporter activity"/>
    <property type="evidence" value="ECO:0007669"/>
    <property type="project" value="InterPro"/>
</dbReference>
<dbReference type="GO" id="GO:1990961">
    <property type="term" value="P:xenobiotic detoxification by transmembrane export across the plasma membrane"/>
    <property type="evidence" value="ECO:0007669"/>
    <property type="project" value="InterPro"/>
</dbReference>
<dbReference type="GO" id="GO:0015385">
    <property type="term" value="F:sodium:proton antiporter activity"/>
    <property type="evidence" value="ECO:0007669"/>
    <property type="project" value="TreeGrafter"/>
</dbReference>
<evidence type="ECO:0000259" key="9">
    <source>
        <dbReference type="PROSITE" id="PS50850"/>
    </source>
</evidence>
<comment type="similarity">
    <text evidence="2 8">Belongs to the major facilitator superfamily. Bcr/CmlA family.</text>
</comment>
<feature type="transmembrane region" description="Helical" evidence="8">
    <location>
        <begin position="99"/>
        <end position="120"/>
    </location>
</feature>
<name>A0A7W5Z5I0_9HYPH</name>
<keyword evidence="7 8" id="KW-0472">Membrane</keyword>
<sequence>MERQHTILAICFGAISALGPLALDMYLSAMPVMAAHLGAAEGQIELTVTAFFIGFCVGQLVMGPLSDRVGRKPVVITGLVLFLVASMACALSGSIGQFIGWRLVQGFGGSVGLAIAMAAIRDLFTGAMAARLLSMVVMVLGLAPIVAPILGSGMLMILPWQAIFWLQAVLATLVLLAVVFLLPETRSDAAKRNSYPLRAVGTYVRLLLRRDYISYAGVMALTQAGFFGYLSAASVVLIGTYGLSPMSFSFVFAANAVGLAISSQMGGRMAARFGALQVARATNIFRGVVAIVLLVFALVFGLSLPAFIVLCFLLVASKGLLMPACSVLALENQGQDAGTASALMGALGFALGSLVSFLIGLMADGTALPVSVMMAVTTLLSLAISTLTFPKAAPTH</sequence>
<evidence type="ECO:0000256" key="3">
    <source>
        <dbReference type="ARBA" id="ARBA00022448"/>
    </source>
</evidence>
<dbReference type="PROSITE" id="PS00216">
    <property type="entry name" value="SUGAR_TRANSPORT_1"/>
    <property type="match status" value="1"/>
</dbReference>
<keyword evidence="6 8" id="KW-1133">Transmembrane helix</keyword>
<dbReference type="AlphaFoldDB" id="A0A7W5Z5I0"/>
<evidence type="ECO:0000256" key="2">
    <source>
        <dbReference type="ARBA" id="ARBA00006236"/>
    </source>
</evidence>
<dbReference type="EMBL" id="JACICC010000006">
    <property type="protein sequence ID" value="MBB3810493.1"/>
    <property type="molecule type" value="Genomic_DNA"/>
</dbReference>
<proteinExistence type="inferred from homology"/>
<feature type="transmembrane region" description="Helical" evidence="8">
    <location>
        <begin position="212"/>
        <end position="232"/>
    </location>
</feature>
<comment type="caution">
    <text evidence="10">The sequence shown here is derived from an EMBL/GenBank/DDBJ whole genome shotgun (WGS) entry which is preliminary data.</text>
</comment>
<dbReference type="Gene3D" id="1.20.1720.10">
    <property type="entry name" value="Multidrug resistance protein D"/>
    <property type="match status" value="1"/>
</dbReference>
<evidence type="ECO:0000256" key="4">
    <source>
        <dbReference type="ARBA" id="ARBA00022475"/>
    </source>
</evidence>
<feature type="transmembrane region" description="Helical" evidence="8">
    <location>
        <begin position="74"/>
        <end position="93"/>
    </location>
</feature>
<evidence type="ECO:0000313" key="10">
    <source>
        <dbReference type="EMBL" id="MBB3810493.1"/>
    </source>
</evidence>
<gene>
    <name evidence="10" type="ORF">FHS81_002594</name>
</gene>
<evidence type="ECO:0000256" key="7">
    <source>
        <dbReference type="ARBA" id="ARBA00023136"/>
    </source>
</evidence>
<dbReference type="SUPFAM" id="SSF103473">
    <property type="entry name" value="MFS general substrate transporter"/>
    <property type="match status" value="1"/>
</dbReference>
<dbReference type="PROSITE" id="PS50850">
    <property type="entry name" value="MFS"/>
    <property type="match status" value="1"/>
</dbReference>
<feature type="domain" description="Major facilitator superfamily (MFS) profile" evidence="9">
    <location>
        <begin position="1"/>
        <end position="393"/>
    </location>
</feature>